<dbReference type="PATRIC" id="fig|570156.3.peg.2292"/>
<keyword evidence="1" id="KW-0812">Transmembrane</keyword>
<keyword evidence="1" id="KW-1133">Transmembrane helix</keyword>
<dbReference type="OrthoDB" id="5701613at2"/>
<dbReference type="EMBL" id="LJTC01000003">
    <property type="protein sequence ID" value="KPM84534.1"/>
    <property type="molecule type" value="Genomic_DNA"/>
</dbReference>
<feature type="transmembrane region" description="Helical" evidence="1">
    <location>
        <begin position="132"/>
        <end position="151"/>
    </location>
</feature>
<reference evidence="2 3" key="1">
    <citation type="submission" date="2015-09" db="EMBL/GenBank/DDBJ databases">
        <title>Draft Genome Sequence of Pseudoalteromonas lipolytica UCD-48B.</title>
        <authorList>
            <person name="Krusor M."/>
            <person name="Coil D.A."/>
            <person name="Lang J.M."/>
            <person name="Eisen J.A."/>
            <person name="Alexiev A."/>
        </authorList>
    </citation>
    <scope>NUCLEOTIDE SEQUENCE [LARGE SCALE GENOMIC DNA]</scope>
    <source>
        <strain evidence="2 3">UCD-48B</strain>
    </source>
</reference>
<accession>A0A0P7EHD6</accession>
<gene>
    <name evidence="2" type="ORF">AOG27_06495</name>
</gene>
<dbReference type="STRING" id="570156.AOG27_06495"/>
<dbReference type="AlphaFoldDB" id="A0A0P7EHD6"/>
<feature type="transmembrane region" description="Helical" evidence="1">
    <location>
        <begin position="12"/>
        <end position="31"/>
    </location>
</feature>
<evidence type="ECO:0000313" key="2">
    <source>
        <dbReference type="EMBL" id="KPM84534.1"/>
    </source>
</evidence>
<protein>
    <submittedName>
        <fullName evidence="2">Uncharacterized protein</fullName>
    </submittedName>
</protein>
<name>A0A0P7EHD6_9GAMM</name>
<evidence type="ECO:0000256" key="1">
    <source>
        <dbReference type="SAM" id="Phobius"/>
    </source>
</evidence>
<dbReference type="Proteomes" id="UP000050378">
    <property type="component" value="Unassembled WGS sequence"/>
</dbReference>
<evidence type="ECO:0000313" key="3">
    <source>
        <dbReference type="Proteomes" id="UP000050378"/>
    </source>
</evidence>
<comment type="caution">
    <text evidence="2">The sequence shown here is derived from an EMBL/GenBank/DDBJ whole genome shotgun (WGS) entry which is preliminary data.</text>
</comment>
<sequence length="315" mass="35477">MLPIRIKLVYGAIFLSCCLVLFATFIIAKAYKTTTNDALTLAKVENRIALDLNHLNLPDGFLKHSGSRDMVLNYITRLNAQLADSGVMVYSIEGISEYPARADLITKQLHAPQKSLTVSFVIASSLLDKNDIAVFILVCLFASTFTYLLFISERTKIQIAKNEPEVAVQIEEKPKLIVDLQNKTLAASCDVDKTVALANKPLCFYLALVEFCIEQPDVVLNQNKDVPEELLTLANKYFYRLVELGHTIRKRPNFTNSLEKTLSEIRAALDEVWQDQLEIKETYYPPKAHGEGSRSRLHHYGLKSIEITDIEVIGK</sequence>
<proteinExistence type="predicted"/>
<keyword evidence="1" id="KW-0472">Membrane</keyword>
<dbReference type="RefSeq" id="WP_054552197.1">
    <property type="nucleotide sequence ID" value="NZ_LJTC01000003.1"/>
</dbReference>
<organism evidence="2 3">
    <name type="scientific">Pseudoalteromonas lipolytica</name>
    <dbReference type="NCBI Taxonomy" id="570156"/>
    <lineage>
        <taxon>Bacteria</taxon>
        <taxon>Pseudomonadati</taxon>
        <taxon>Pseudomonadota</taxon>
        <taxon>Gammaproteobacteria</taxon>
        <taxon>Alteromonadales</taxon>
        <taxon>Pseudoalteromonadaceae</taxon>
        <taxon>Pseudoalteromonas</taxon>
    </lineage>
</organism>